<evidence type="ECO:0000313" key="1">
    <source>
        <dbReference type="EMBL" id="STL79358.1"/>
    </source>
</evidence>
<dbReference type="Proteomes" id="UP000254088">
    <property type="component" value="Unassembled WGS sequence"/>
</dbReference>
<sequence>MQYKSCGNIKQPLNLADSVCQIFADGILQMVSAEFPMVLIRQTLSGEFQHVEKRGKKASFGVSFCRETTLIP</sequence>
<evidence type="ECO:0000313" key="2">
    <source>
        <dbReference type="Proteomes" id="UP000254088"/>
    </source>
</evidence>
<dbReference type="EMBL" id="UGEX01000001">
    <property type="protein sequence ID" value="STL79358.1"/>
    <property type="molecule type" value="Genomic_DNA"/>
</dbReference>
<name>A0A377C0X1_ECOLX</name>
<reference evidence="1 2" key="1">
    <citation type="submission" date="2018-06" db="EMBL/GenBank/DDBJ databases">
        <authorList>
            <consortium name="Pathogen Informatics"/>
            <person name="Doyle S."/>
        </authorList>
    </citation>
    <scope>NUCLEOTIDE SEQUENCE [LARGE SCALE GENOMIC DNA]</scope>
    <source>
        <strain evidence="1 2">NCTC10429</strain>
    </source>
</reference>
<protein>
    <submittedName>
        <fullName evidence="1">Uncharacterized protein</fullName>
    </submittedName>
</protein>
<proteinExistence type="predicted"/>
<organism evidence="1 2">
    <name type="scientific">Escherichia coli</name>
    <dbReference type="NCBI Taxonomy" id="562"/>
    <lineage>
        <taxon>Bacteria</taxon>
        <taxon>Pseudomonadati</taxon>
        <taxon>Pseudomonadota</taxon>
        <taxon>Gammaproteobacteria</taxon>
        <taxon>Enterobacterales</taxon>
        <taxon>Enterobacteriaceae</taxon>
        <taxon>Escherichia</taxon>
    </lineage>
</organism>
<accession>A0A377C0X1</accession>
<gene>
    <name evidence="1" type="ORF">NCTC10429_01201</name>
</gene>
<dbReference type="AlphaFoldDB" id="A0A377C0X1"/>